<proteinExistence type="predicted"/>
<dbReference type="OrthoDB" id="966005at2"/>
<feature type="chain" id="PRO_5015180170" description="Outer membrane protein with beta-barrel domain" evidence="1">
    <location>
        <begin position="21"/>
        <end position="179"/>
    </location>
</feature>
<comment type="caution">
    <text evidence="2">The sequence shown here is derived from an EMBL/GenBank/DDBJ whole genome shotgun (WGS) entry which is preliminary data.</text>
</comment>
<dbReference type="RefSeq" id="WP_106566376.1">
    <property type="nucleotide sequence ID" value="NZ_JAUVYL010000006.1"/>
</dbReference>
<name>A0A2P8EAG1_9BACT</name>
<keyword evidence="3" id="KW-1185">Reference proteome</keyword>
<evidence type="ECO:0008006" key="4">
    <source>
        <dbReference type="Google" id="ProtNLM"/>
    </source>
</evidence>
<organism evidence="2 3">
    <name type="scientific">Cecembia rubra</name>
    <dbReference type="NCBI Taxonomy" id="1485585"/>
    <lineage>
        <taxon>Bacteria</taxon>
        <taxon>Pseudomonadati</taxon>
        <taxon>Bacteroidota</taxon>
        <taxon>Cytophagia</taxon>
        <taxon>Cytophagales</taxon>
        <taxon>Cyclobacteriaceae</taxon>
        <taxon>Cecembia</taxon>
    </lineage>
</organism>
<evidence type="ECO:0000313" key="3">
    <source>
        <dbReference type="Proteomes" id="UP000240708"/>
    </source>
</evidence>
<feature type="signal peptide" evidence="1">
    <location>
        <begin position="1"/>
        <end position="20"/>
    </location>
</feature>
<accession>A0A2P8EAG1</accession>
<keyword evidence="1" id="KW-0732">Signal</keyword>
<reference evidence="2 3" key="1">
    <citation type="submission" date="2018-03" db="EMBL/GenBank/DDBJ databases">
        <title>Genomic Encyclopedia of Archaeal and Bacterial Type Strains, Phase II (KMG-II): from individual species to whole genera.</title>
        <authorList>
            <person name="Goeker M."/>
        </authorList>
    </citation>
    <scope>NUCLEOTIDE SEQUENCE [LARGE SCALE GENOMIC DNA]</scope>
    <source>
        <strain evidence="2 3">DSM 28057</strain>
    </source>
</reference>
<evidence type="ECO:0000256" key="1">
    <source>
        <dbReference type="SAM" id="SignalP"/>
    </source>
</evidence>
<dbReference type="Proteomes" id="UP000240708">
    <property type="component" value="Unassembled WGS sequence"/>
</dbReference>
<dbReference type="EMBL" id="PYGF01000002">
    <property type="protein sequence ID" value="PSL06451.1"/>
    <property type="molecule type" value="Genomic_DNA"/>
</dbReference>
<dbReference type="AlphaFoldDB" id="A0A2P8EAG1"/>
<sequence length="179" mass="20476">MRKLLLIICFALLVQFSLFAQVPGSQSVYVELGGAGLAYSFNYDFRFDKNNINSWGMRMGAGGWARNDSWRTEGLLTMPLQVNKLFGKQKHFFELGGGTTFIYYRDRVNDWNNGEPRTWKDFDFILNSGETPAFMGTLNFGYRRIPVDGGFTFKANLNPIFNHNGFWPLWVGVGFGYAF</sequence>
<protein>
    <recommendedName>
        <fullName evidence="4">Outer membrane protein with beta-barrel domain</fullName>
    </recommendedName>
</protein>
<gene>
    <name evidence="2" type="ORF">CLV48_102267</name>
</gene>
<evidence type="ECO:0000313" key="2">
    <source>
        <dbReference type="EMBL" id="PSL06451.1"/>
    </source>
</evidence>